<evidence type="ECO:0000256" key="5">
    <source>
        <dbReference type="ARBA" id="ARBA00022989"/>
    </source>
</evidence>
<evidence type="ECO:0000313" key="8">
    <source>
        <dbReference type="EMBL" id="MBD3846779.1"/>
    </source>
</evidence>
<dbReference type="InterPro" id="IPR052518">
    <property type="entry name" value="CHR_Transporter"/>
</dbReference>
<gene>
    <name evidence="8" type="ORF">IED13_13800</name>
</gene>
<evidence type="ECO:0000256" key="4">
    <source>
        <dbReference type="ARBA" id="ARBA00022692"/>
    </source>
</evidence>
<dbReference type="PANTHER" id="PTHR43663:SF1">
    <property type="entry name" value="CHROMATE TRANSPORTER"/>
    <property type="match status" value="1"/>
</dbReference>
<feature type="transmembrane region" description="Helical" evidence="7">
    <location>
        <begin position="160"/>
        <end position="178"/>
    </location>
</feature>
<organism evidence="8 9">
    <name type="scientific">Bosea spartocytisi</name>
    <dbReference type="NCBI Taxonomy" id="2773451"/>
    <lineage>
        <taxon>Bacteria</taxon>
        <taxon>Pseudomonadati</taxon>
        <taxon>Pseudomonadota</taxon>
        <taxon>Alphaproteobacteria</taxon>
        <taxon>Hyphomicrobiales</taxon>
        <taxon>Boseaceae</taxon>
        <taxon>Bosea</taxon>
    </lineage>
</organism>
<keyword evidence="6 7" id="KW-0472">Membrane</keyword>
<keyword evidence="5 7" id="KW-1133">Transmembrane helix</keyword>
<evidence type="ECO:0000256" key="7">
    <source>
        <dbReference type="SAM" id="Phobius"/>
    </source>
</evidence>
<evidence type="ECO:0000256" key="3">
    <source>
        <dbReference type="ARBA" id="ARBA00022475"/>
    </source>
</evidence>
<feature type="transmembrane region" description="Helical" evidence="7">
    <location>
        <begin position="132"/>
        <end position="153"/>
    </location>
</feature>
<keyword evidence="3" id="KW-1003">Cell membrane</keyword>
<keyword evidence="4 7" id="KW-0812">Transmembrane</keyword>
<comment type="subcellular location">
    <subcellularLocation>
        <location evidence="1">Cell membrane</location>
        <topology evidence="1">Multi-pass membrane protein</topology>
    </subcellularLocation>
</comment>
<dbReference type="Pfam" id="PF02417">
    <property type="entry name" value="Chromate_transp"/>
    <property type="match status" value="1"/>
</dbReference>
<evidence type="ECO:0000256" key="2">
    <source>
        <dbReference type="ARBA" id="ARBA00005262"/>
    </source>
</evidence>
<name>A0A927I001_9HYPH</name>
<proteinExistence type="inferred from homology"/>
<comment type="caution">
    <text evidence="8">The sequence shown here is derived from an EMBL/GenBank/DDBJ whole genome shotgun (WGS) entry which is preliminary data.</text>
</comment>
<feature type="transmembrane region" description="Helical" evidence="7">
    <location>
        <begin position="108"/>
        <end position="126"/>
    </location>
</feature>
<dbReference type="InterPro" id="IPR003370">
    <property type="entry name" value="Chromate_transpt"/>
</dbReference>
<dbReference type="AlphaFoldDB" id="A0A927I001"/>
<dbReference type="RefSeq" id="WP_191124505.1">
    <property type="nucleotide sequence ID" value="NZ_JACXWY010000007.1"/>
</dbReference>
<dbReference type="EMBL" id="JACXWY010000007">
    <property type="protein sequence ID" value="MBD3846779.1"/>
    <property type="molecule type" value="Genomic_DNA"/>
</dbReference>
<sequence>MERGVLGQLAITFGAISLMAIGGANAVVPEIHRQLVDVLAWMDAPTFARLFAIAQAAPGPNVMLASVVGWHMAGTTGLLVATLAILLPSSVLTFVCSRGLQRYRDNRIVRIVTLALVPIALGLMLASGLVAAIAADAGVFGYAVTAATAIVTYRSKVNPLVPMAAGTVVYATAWTLGFV</sequence>
<evidence type="ECO:0000256" key="6">
    <source>
        <dbReference type="ARBA" id="ARBA00023136"/>
    </source>
</evidence>
<dbReference type="GO" id="GO:0005886">
    <property type="term" value="C:plasma membrane"/>
    <property type="evidence" value="ECO:0007669"/>
    <property type="project" value="UniProtKB-SubCell"/>
</dbReference>
<evidence type="ECO:0000256" key="1">
    <source>
        <dbReference type="ARBA" id="ARBA00004651"/>
    </source>
</evidence>
<dbReference type="Proteomes" id="UP000619295">
    <property type="component" value="Unassembled WGS sequence"/>
</dbReference>
<feature type="transmembrane region" description="Helical" evidence="7">
    <location>
        <begin position="77"/>
        <end position="96"/>
    </location>
</feature>
<keyword evidence="9" id="KW-1185">Reference proteome</keyword>
<dbReference type="GO" id="GO:0015109">
    <property type="term" value="F:chromate transmembrane transporter activity"/>
    <property type="evidence" value="ECO:0007669"/>
    <property type="project" value="InterPro"/>
</dbReference>
<protein>
    <submittedName>
        <fullName evidence="8">Chromate transporter</fullName>
    </submittedName>
</protein>
<feature type="transmembrane region" description="Helical" evidence="7">
    <location>
        <begin position="6"/>
        <end position="28"/>
    </location>
</feature>
<comment type="similarity">
    <text evidence="2">Belongs to the chromate ion transporter (CHR) (TC 2.A.51) family.</text>
</comment>
<accession>A0A927I001</accession>
<reference evidence="8" key="1">
    <citation type="submission" date="2020-09" db="EMBL/GenBank/DDBJ databases">
        <title>Bosea spartocytisi sp. nov. a root nodule endophyte of Spartocytisus supranubius in the high mountain ecosystem fo the Teide National Park (Canary Islands, Spain).</title>
        <authorList>
            <person name="Pulido-Suarez L."/>
            <person name="Peix A."/>
            <person name="Igual J.M."/>
            <person name="Socas-Perez N."/>
            <person name="Velazquez E."/>
            <person name="Flores-Felix J.D."/>
            <person name="Leon-Barrios M."/>
        </authorList>
    </citation>
    <scope>NUCLEOTIDE SEQUENCE</scope>
    <source>
        <strain evidence="8">SSUT16</strain>
    </source>
</reference>
<dbReference type="PANTHER" id="PTHR43663">
    <property type="entry name" value="CHROMATE TRANSPORT PROTEIN-RELATED"/>
    <property type="match status" value="1"/>
</dbReference>
<evidence type="ECO:0000313" key="9">
    <source>
        <dbReference type="Proteomes" id="UP000619295"/>
    </source>
</evidence>